<dbReference type="InterPro" id="IPR000184">
    <property type="entry name" value="Bac_surfAg_D15"/>
</dbReference>
<feature type="transmembrane region" description="Helical" evidence="6">
    <location>
        <begin position="787"/>
        <end position="812"/>
    </location>
</feature>
<gene>
    <name evidence="8" type="ORF">ASPCADRAFT_518517</name>
</gene>
<comment type="similarity">
    <text evidence="2">Belongs to the YIP1 family.</text>
</comment>
<dbReference type="InterPro" id="IPR045231">
    <property type="entry name" value="Yip1/4-like"/>
</dbReference>
<evidence type="ECO:0000256" key="3">
    <source>
        <dbReference type="ARBA" id="ARBA00022692"/>
    </source>
</evidence>
<protein>
    <recommendedName>
        <fullName evidence="7">Bacterial surface antigen (D15) domain-containing protein</fullName>
    </recommendedName>
</protein>
<comment type="subcellular location">
    <subcellularLocation>
        <location evidence="1">Membrane</location>
        <topology evidence="1">Multi-pass membrane protein</topology>
    </subcellularLocation>
</comment>
<feature type="transmembrane region" description="Helical" evidence="6">
    <location>
        <begin position="818"/>
        <end position="837"/>
    </location>
</feature>
<evidence type="ECO:0000256" key="1">
    <source>
        <dbReference type="ARBA" id="ARBA00004141"/>
    </source>
</evidence>
<dbReference type="PANTHER" id="PTHR21236">
    <property type="entry name" value="GOLGI MEMBRANE PROTEIN YIP1"/>
    <property type="match status" value="1"/>
</dbReference>
<dbReference type="GO" id="GO:0006888">
    <property type="term" value="P:endoplasmic reticulum to Golgi vesicle-mediated transport"/>
    <property type="evidence" value="ECO:0007669"/>
    <property type="project" value="InterPro"/>
</dbReference>
<proteinExistence type="inferred from homology"/>
<name>A0A1R3R9V4_ASPC5</name>
<dbReference type="PANTHER" id="PTHR21236:SF2">
    <property type="entry name" value="PROTEIN YIPF"/>
    <property type="match status" value="1"/>
</dbReference>
<dbReference type="VEuPathDB" id="FungiDB:ASPCADRAFT_518517"/>
<feature type="transmembrane region" description="Helical" evidence="6">
    <location>
        <begin position="762"/>
        <end position="780"/>
    </location>
</feature>
<feature type="transmembrane region" description="Helical" evidence="6">
    <location>
        <begin position="696"/>
        <end position="715"/>
    </location>
</feature>
<dbReference type="OMA" id="AMAQYYP"/>
<evidence type="ECO:0000256" key="2">
    <source>
        <dbReference type="ARBA" id="ARBA00010596"/>
    </source>
</evidence>
<dbReference type="Gene3D" id="2.40.160.50">
    <property type="entry name" value="membrane protein fhac: a member of the omp85/tpsb transporter family"/>
    <property type="match status" value="1"/>
</dbReference>
<keyword evidence="4 6" id="KW-1133">Transmembrane helix</keyword>
<evidence type="ECO:0000259" key="7">
    <source>
        <dbReference type="Pfam" id="PF01103"/>
    </source>
</evidence>
<sequence length="851" mass="91275">MSSPLSADDEDIFARLQQRADPKILEEQQQAVDERVRAIYQKAQTRLGELIDQNSTLPCAISSVQVHGAHHTRRGFLEQVFNPLLSSNQDRPYTLSEALREVSARADKLNRFDIFQQPVSVYLDQSPGVDAQSGIPTLNVHVSAKEKSRVMLKTGTDLGNTEGSAYGNLLWRNVFGGAENLNLNASLGTRTRSAYQATLETPVFSDPDFRLELGGLASATQKSWAGHEEVLKGGWTKFRWASPSGQRHEFGYNGFWRQMTGLSGNASPTVRADAGDSVKSSVFHTWATDRRDSPLLPSRGYYAKAFNEVAGWGPLKGDVSFWKSEIETQAAVPIPIPGIKGDSGISLTTGFRAGLLYPLGLDSNSCPQLSRTNDRFVLGGPTDVRGFRLCGLGPHDGADAVGGDVYAAGSANLLFPLPRVGAEKPLRLQAFVNGGRLLPLRTAEKNAPTSSAEVKDAMVSTVSELANGLPSIAAGIGLVYAHPVARFELNFSLPLVLRKGEEGRKGLQFGIGINFLFFIQNRLLHPTSSRTLAAMAQYYPQQQPYGVQASAQNLQFYPSSYGSVSGHTTPSQATYGAFGVTSNPTSQAYPVGGVGGGYGGFGSPTAGVSGRLGEQGGLRTGWLAAFGTEGYEGEPPLLEELGVNFEHIRTKTLTVLNPFARIDQHLMDDSDLYGALLYIVLYGTFLLLSGKVFYGYIYGVAVFGTVALHLILSLMSPALDTVPVPNTADPANYSPHHKPSMSDASAAGHFSATLTFPRSASVLGYCFLPLVLTSLVGILIPMDTMFGYLLTTAAVGWCTYSSSGMFCAVARMRGMRGLVAYPLALFYVVFGIMGIFSSRGSGTLAARTGAA</sequence>
<keyword evidence="9" id="KW-1185">Reference proteome</keyword>
<reference evidence="9" key="1">
    <citation type="journal article" date="2017" name="Genome Biol.">
        <title>Comparative genomics reveals high biological diversity and specific adaptations in the industrially and medically important fungal genus Aspergillus.</title>
        <authorList>
            <person name="de Vries R.P."/>
            <person name="Riley R."/>
            <person name="Wiebenga A."/>
            <person name="Aguilar-Osorio G."/>
            <person name="Amillis S."/>
            <person name="Uchima C.A."/>
            <person name="Anderluh G."/>
            <person name="Asadollahi M."/>
            <person name="Askin M."/>
            <person name="Barry K."/>
            <person name="Battaglia E."/>
            <person name="Bayram O."/>
            <person name="Benocci T."/>
            <person name="Braus-Stromeyer S.A."/>
            <person name="Caldana C."/>
            <person name="Canovas D."/>
            <person name="Cerqueira G.C."/>
            <person name="Chen F."/>
            <person name="Chen W."/>
            <person name="Choi C."/>
            <person name="Clum A."/>
            <person name="Dos Santos R.A."/>
            <person name="Damasio A.R."/>
            <person name="Diallinas G."/>
            <person name="Emri T."/>
            <person name="Fekete E."/>
            <person name="Flipphi M."/>
            <person name="Freyberg S."/>
            <person name="Gallo A."/>
            <person name="Gournas C."/>
            <person name="Habgood R."/>
            <person name="Hainaut M."/>
            <person name="Harispe M.L."/>
            <person name="Henrissat B."/>
            <person name="Hilden K.S."/>
            <person name="Hope R."/>
            <person name="Hossain A."/>
            <person name="Karabika E."/>
            <person name="Karaffa L."/>
            <person name="Karanyi Z."/>
            <person name="Krasevec N."/>
            <person name="Kuo A."/>
            <person name="Kusch H."/>
            <person name="LaButti K."/>
            <person name="Lagendijk E.L."/>
            <person name="Lapidus A."/>
            <person name="Levasseur A."/>
            <person name="Lindquist E."/>
            <person name="Lipzen A."/>
            <person name="Logrieco A.F."/>
            <person name="MacCabe A."/>
            <person name="Maekelae M.R."/>
            <person name="Malavazi I."/>
            <person name="Melin P."/>
            <person name="Meyer V."/>
            <person name="Mielnichuk N."/>
            <person name="Miskei M."/>
            <person name="Molnar A.P."/>
            <person name="Mule G."/>
            <person name="Ngan C.Y."/>
            <person name="Orejas M."/>
            <person name="Orosz E."/>
            <person name="Ouedraogo J.P."/>
            <person name="Overkamp K.M."/>
            <person name="Park H.-S."/>
            <person name="Perrone G."/>
            <person name="Piumi F."/>
            <person name="Punt P.J."/>
            <person name="Ram A.F."/>
            <person name="Ramon A."/>
            <person name="Rauscher S."/>
            <person name="Record E."/>
            <person name="Riano-Pachon D.M."/>
            <person name="Robert V."/>
            <person name="Roehrig J."/>
            <person name="Ruller R."/>
            <person name="Salamov A."/>
            <person name="Salih N.S."/>
            <person name="Samson R.A."/>
            <person name="Sandor E."/>
            <person name="Sanguinetti M."/>
            <person name="Schuetze T."/>
            <person name="Sepcic K."/>
            <person name="Shelest E."/>
            <person name="Sherlock G."/>
            <person name="Sophianopoulou V."/>
            <person name="Squina F.M."/>
            <person name="Sun H."/>
            <person name="Susca A."/>
            <person name="Todd R.B."/>
            <person name="Tsang A."/>
            <person name="Unkles S.E."/>
            <person name="van de Wiele N."/>
            <person name="van Rossen-Uffink D."/>
            <person name="Oliveira J.V."/>
            <person name="Vesth T.C."/>
            <person name="Visser J."/>
            <person name="Yu J.-H."/>
            <person name="Zhou M."/>
            <person name="Andersen M.R."/>
            <person name="Archer D.B."/>
            <person name="Baker S.E."/>
            <person name="Benoit I."/>
            <person name="Brakhage A.A."/>
            <person name="Braus G.H."/>
            <person name="Fischer R."/>
            <person name="Frisvad J.C."/>
            <person name="Goldman G.H."/>
            <person name="Houbraken J."/>
            <person name="Oakley B."/>
            <person name="Pocsi I."/>
            <person name="Scazzocchio C."/>
            <person name="Seiboth B."/>
            <person name="vanKuyk P.A."/>
            <person name="Wortman J."/>
            <person name="Dyer P.S."/>
            <person name="Grigoriev I.V."/>
        </authorList>
    </citation>
    <scope>NUCLEOTIDE SEQUENCE [LARGE SCALE GENOMIC DNA]</scope>
    <source>
        <strain evidence="9">ITEM 5010</strain>
    </source>
</reference>
<evidence type="ECO:0000256" key="4">
    <source>
        <dbReference type="ARBA" id="ARBA00022989"/>
    </source>
</evidence>
<dbReference type="OrthoDB" id="1724197at2759"/>
<dbReference type="Proteomes" id="UP000188318">
    <property type="component" value="Unassembled WGS sequence"/>
</dbReference>
<dbReference type="AlphaFoldDB" id="A0A1R3R9V4"/>
<evidence type="ECO:0000313" key="9">
    <source>
        <dbReference type="Proteomes" id="UP000188318"/>
    </source>
</evidence>
<evidence type="ECO:0000256" key="5">
    <source>
        <dbReference type="ARBA" id="ARBA00023136"/>
    </source>
</evidence>
<dbReference type="STRING" id="602072.A0A1R3R9V4"/>
<dbReference type="GO" id="GO:0048280">
    <property type="term" value="P:vesicle fusion with Golgi apparatus"/>
    <property type="evidence" value="ECO:0007669"/>
    <property type="project" value="TreeGrafter"/>
</dbReference>
<dbReference type="Pfam" id="PF01103">
    <property type="entry name" value="Omp85"/>
    <property type="match status" value="1"/>
</dbReference>
<dbReference type="EMBL" id="KV907511">
    <property type="protein sequence ID" value="OOF91266.1"/>
    <property type="molecule type" value="Genomic_DNA"/>
</dbReference>
<accession>A0A1R3R9V4</accession>
<dbReference type="GO" id="GO:0005802">
    <property type="term" value="C:trans-Golgi network"/>
    <property type="evidence" value="ECO:0007669"/>
    <property type="project" value="TreeGrafter"/>
</dbReference>
<evidence type="ECO:0000256" key="6">
    <source>
        <dbReference type="SAM" id="Phobius"/>
    </source>
</evidence>
<evidence type="ECO:0000313" key="8">
    <source>
        <dbReference type="EMBL" id="OOF91266.1"/>
    </source>
</evidence>
<feature type="domain" description="Bacterial surface antigen (D15)" evidence="7">
    <location>
        <begin position="173"/>
        <end position="515"/>
    </location>
</feature>
<keyword evidence="5 6" id="KW-0472">Membrane</keyword>
<dbReference type="GO" id="GO:0019867">
    <property type="term" value="C:outer membrane"/>
    <property type="evidence" value="ECO:0007669"/>
    <property type="project" value="InterPro"/>
</dbReference>
<keyword evidence="3 6" id="KW-0812">Transmembrane</keyword>
<dbReference type="FunFam" id="2.40.160.50:FF:000008">
    <property type="entry name" value="Mitochondrial outer membrane beta-barrel protein Tob55"/>
    <property type="match status" value="1"/>
</dbReference>
<organism evidence="8 9">
    <name type="scientific">Aspergillus carbonarius (strain ITEM 5010)</name>
    <dbReference type="NCBI Taxonomy" id="602072"/>
    <lineage>
        <taxon>Eukaryota</taxon>
        <taxon>Fungi</taxon>
        <taxon>Dikarya</taxon>
        <taxon>Ascomycota</taxon>
        <taxon>Pezizomycotina</taxon>
        <taxon>Eurotiomycetes</taxon>
        <taxon>Eurotiomycetidae</taxon>
        <taxon>Eurotiales</taxon>
        <taxon>Aspergillaceae</taxon>
        <taxon>Aspergillus</taxon>
        <taxon>Aspergillus subgen. Circumdati</taxon>
    </lineage>
</organism>